<dbReference type="AlphaFoldDB" id="A0A0D7CDD9"/>
<dbReference type="PATRIC" id="fig|1240678.4.peg.8204"/>
<proteinExistence type="predicted"/>
<reference evidence="2 3" key="1">
    <citation type="submission" date="2014-09" db="EMBL/GenBank/DDBJ databases">
        <title>Draft genome sequence of Streptomyces natalensis ATCC 27448, producer of the antifungal pimaricin.</title>
        <authorList>
            <person name="Mendes M.V."/>
            <person name="Beites T."/>
            <person name="Pires S."/>
            <person name="Santos C.L."/>
            <person name="Moradas-Ferreira P."/>
        </authorList>
    </citation>
    <scope>NUCLEOTIDE SEQUENCE [LARGE SCALE GENOMIC DNA]</scope>
    <source>
        <strain evidence="2 3">ATCC 27448</strain>
    </source>
</reference>
<gene>
    <name evidence="2" type="ORF">SNA_38515</name>
</gene>
<accession>A0A0D7CDD9</accession>
<organism evidence="2 3">
    <name type="scientific">Streptomyces natalensis ATCC 27448</name>
    <dbReference type="NCBI Taxonomy" id="1240678"/>
    <lineage>
        <taxon>Bacteria</taxon>
        <taxon>Bacillati</taxon>
        <taxon>Actinomycetota</taxon>
        <taxon>Actinomycetes</taxon>
        <taxon>Kitasatosporales</taxon>
        <taxon>Streptomycetaceae</taxon>
        <taxon>Streptomyces</taxon>
    </lineage>
</organism>
<dbReference type="Proteomes" id="UP000032458">
    <property type="component" value="Unassembled WGS sequence"/>
</dbReference>
<evidence type="ECO:0000313" key="3">
    <source>
        <dbReference type="Proteomes" id="UP000032458"/>
    </source>
</evidence>
<keyword evidence="3" id="KW-1185">Reference proteome</keyword>
<evidence type="ECO:0000313" key="2">
    <source>
        <dbReference type="EMBL" id="KIZ13352.1"/>
    </source>
</evidence>
<feature type="region of interest" description="Disordered" evidence="1">
    <location>
        <begin position="1"/>
        <end position="21"/>
    </location>
</feature>
<name>A0A0D7CDD9_9ACTN</name>
<dbReference type="EMBL" id="JRKI01000063">
    <property type="protein sequence ID" value="KIZ13352.1"/>
    <property type="molecule type" value="Genomic_DNA"/>
</dbReference>
<comment type="caution">
    <text evidence="2">The sequence shown here is derived from an EMBL/GenBank/DDBJ whole genome shotgun (WGS) entry which is preliminary data.</text>
</comment>
<sequence length="72" mass="7899">MDVVRAQHLHRTGRPVPEGAQRRGRRFVVESIDLPARPACRDGGPGRRAAGTEAPWFAGDDPLPFFMMLASS</sequence>
<evidence type="ECO:0000256" key="1">
    <source>
        <dbReference type="SAM" id="MobiDB-lite"/>
    </source>
</evidence>
<protein>
    <submittedName>
        <fullName evidence="2">Uncharacterized protein</fullName>
    </submittedName>
</protein>